<accession>A0A9Q5P0I2</accession>
<dbReference type="PANTHER" id="PTHR10949">
    <property type="entry name" value="LIPOYL SYNTHASE"/>
    <property type="match status" value="1"/>
</dbReference>
<dbReference type="SFLD" id="SFLDF00271">
    <property type="entry name" value="lipoyl_synthase"/>
    <property type="match status" value="1"/>
</dbReference>
<keyword evidence="2 8" id="KW-0808">Transferase</keyword>
<evidence type="ECO:0000313" key="10">
    <source>
        <dbReference type="EMBL" id="OFI46370.1"/>
    </source>
</evidence>
<evidence type="ECO:0000256" key="3">
    <source>
        <dbReference type="ARBA" id="ARBA00022691"/>
    </source>
</evidence>
<dbReference type="PROSITE" id="PS51918">
    <property type="entry name" value="RADICAL_SAM"/>
    <property type="match status" value="1"/>
</dbReference>
<feature type="domain" description="Radical SAM core" evidence="9">
    <location>
        <begin position="42"/>
        <end position="258"/>
    </location>
</feature>
<feature type="binding site" evidence="8">
    <location>
        <position position="41"/>
    </location>
    <ligand>
        <name>[4Fe-4S] cluster</name>
        <dbReference type="ChEBI" id="CHEBI:49883"/>
        <label>1</label>
    </ligand>
</feature>
<dbReference type="CDD" id="cd01335">
    <property type="entry name" value="Radical_SAM"/>
    <property type="match status" value="1"/>
</dbReference>
<feature type="binding site" evidence="8">
    <location>
        <position position="30"/>
    </location>
    <ligand>
        <name>[4Fe-4S] cluster</name>
        <dbReference type="ChEBI" id="CHEBI:49883"/>
        <label>1</label>
    </ligand>
</feature>
<dbReference type="SFLD" id="SFLDG01058">
    <property type="entry name" value="lipoyl_synthase_like"/>
    <property type="match status" value="1"/>
</dbReference>
<keyword evidence="3 8" id="KW-0949">S-adenosyl-L-methionine</keyword>
<feature type="binding site" evidence="8">
    <location>
        <position position="63"/>
    </location>
    <ligand>
        <name>[4Fe-4S] cluster</name>
        <dbReference type="ChEBI" id="CHEBI:49883"/>
        <label>2</label>
        <note>4Fe-4S-S-AdoMet</note>
    </ligand>
</feature>
<dbReference type="Pfam" id="PF04055">
    <property type="entry name" value="Radical_SAM"/>
    <property type="match status" value="1"/>
</dbReference>
<keyword evidence="5 8" id="KW-0408">Iron</keyword>
<feature type="binding site" evidence="8">
    <location>
        <position position="60"/>
    </location>
    <ligand>
        <name>[4Fe-4S] cluster</name>
        <dbReference type="ChEBI" id="CHEBI:49883"/>
        <label>2</label>
        <note>4Fe-4S-S-AdoMet</note>
    </ligand>
</feature>
<dbReference type="NCBIfam" id="NF009544">
    <property type="entry name" value="PRK12928.1"/>
    <property type="match status" value="1"/>
</dbReference>
<feature type="binding site" evidence="8">
    <location>
        <position position="56"/>
    </location>
    <ligand>
        <name>[4Fe-4S] cluster</name>
        <dbReference type="ChEBI" id="CHEBI:49883"/>
        <label>2</label>
        <note>4Fe-4S-S-AdoMet</note>
    </ligand>
</feature>
<protein>
    <recommendedName>
        <fullName evidence="8">Lipoyl synthase</fullName>
        <ecNumber evidence="8">2.8.1.8</ecNumber>
    </recommendedName>
    <alternativeName>
        <fullName evidence="8">Lip-syn</fullName>
        <shortName evidence="8">LS</shortName>
    </alternativeName>
    <alternativeName>
        <fullName evidence="8">Lipoate synthase</fullName>
    </alternativeName>
    <alternativeName>
        <fullName evidence="8">Lipoic acid synthase</fullName>
    </alternativeName>
    <alternativeName>
        <fullName evidence="8">Sulfur insertion protein LipA</fullName>
    </alternativeName>
</protein>
<dbReference type="InterPro" id="IPR003698">
    <property type="entry name" value="Lipoyl_synth"/>
</dbReference>
<dbReference type="InterPro" id="IPR058240">
    <property type="entry name" value="rSAM_sf"/>
</dbReference>
<keyword evidence="4 8" id="KW-0479">Metal-binding</keyword>
<keyword evidence="6 8" id="KW-0411">Iron-sulfur</keyword>
<proteinExistence type="inferred from homology"/>
<evidence type="ECO:0000256" key="1">
    <source>
        <dbReference type="ARBA" id="ARBA00022485"/>
    </source>
</evidence>
<comment type="pathway">
    <text evidence="8">Protein modification; protein lipoylation via endogenous pathway; protein N(6)-(lipoyl)lysine from octanoyl-[acyl-carrier-protein]: step 2/2.</text>
</comment>
<evidence type="ECO:0000256" key="2">
    <source>
        <dbReference type="ARBA" id="ARBA00022679"/>
    </source>
</evidence>
<dbReference type="SMART" id="SM00729">
    <property type="entry name" value="Elp3"/>
    <property type="match status" value="1"/>
</dbReference>
<keyword evidence="1 8" id="KW-0004">4Fe-4S</keyword>
<keyword evidence="8" id="KW-0963">Cytoplasm</keyword>
<evidence type="ECO:0000256" key="5">
    <source>
        <dbReference type="ARBA" id="ARBA00023004"/>
    </source>
</evidence>
<sequence>MVEKPRVRFNYEKTTKMNDLMQGLQLNTVCEEATCPNLGECFSSGTATFMILGKNCSRNCRFCDVNFGGMELVNPHEPMNVAVASSQLQLNHVVVTSVARDDLPDGGAFQFAQTIKAIKEVSPNTTVEVLIPDFMGNKESLDAVIAAGPEIINHNLETVERLSPKIRHRATYKRSLEVLTYIKEQAPEIFTKTGIMLGIGEQDDEVEQMMEDALAAGVDFLTIGQYLQPSEKHYPIEEYVSMRKFGIYRRLGMKKGFKFVASSPAVRSSYKALEAYQRGVLNDIHTVG</sequence>
<dbReference type="Proteomes" id="UP000177273">
    <property type="component" value="Unassembled WGS sequence"/>
</dbReference>
<keyword evidence="11" id="KW-1185">Reference proteome</keyword>
<reference evidence="11" key="1">
    <citation type="submission" date="2016-09" db="EMBL/GenBank/DDBJ databases">
        <title>Draft genome sequence of a novel species of the family Streptococcaceae isolated from flowers.</title>
        <authorList>
            <person name="Chuah L.-O."/>
            <person name="Yap K.-P."/>
            <person name="Thong K.L."/>
            <person name="Liong M.T."/>
            <person name="Ahmad R."/>
            <person name="Rusul G."/>
        </authorList>
    </citation>
    <scope>NUCLEOTIDE SEQUENCE [LARGE SCALE GENOMIC DNA]</scope>
    <source>
        <strain evidence="11">HibF3</strain>
    </source>
</reference>
<comment type="catalytic activity">
    <reaction evidence="7 8">
        <text>[[Fe-S] cluster scaffold protein carrying a second [4Fe-4S](2+) cluster] + N(6)-octanoyl-L-lysyl-[protein] + 2 oxidized [2Fe-2S]-[ferredoxin] + 2 S-adenosyl-L-methionine + 4 H(+) = [[Fe-S] cluster scaffold protein] + N(6)-[(R)-dihydrolipoyl]-L-lysyl-[protein] + 4 Fe(3+) + 2 hydrogen sulfide + 2 5'-deoxyadenosine + 2 L-methionine + 2 reduced [2Fe-2S]-[ferredoxin]</text>
        <dbReference type="Rhea" id="RHEA:16585"/>
        <dbReference type="Rhea" id="RHEA-COMP:9928"/>
        <dbReference type="Rhea" id="RHEA-COMP:10000"/>
        <dbReference type="Rhea" id="RHEA-COMP:10001"/>
        <dbReference type="Rhea" id="RHEA-COMP:10475"/>
        <dbReference type="Rhea" id="RHEA-COMP:14568"/>
        <dbReference type="Rhea" id="RHEA-COMP:14569"/>
        <dbReference type="ChEBI" id="CHEBI:15378"/>
        <dbReference type="ChEBI" id="CHEBI:17319"/>
        <dbReference type="ChEBI" id="CHEBI:29034"/>
        <dbReference type="ChEBI" id="CHEBI:29919"/>
        <dbReference type="ChEBI" id="CHEBI:33722"/>
        <dbReference type="ChEBI" id="CHEBI:33737"/>
        <dbReference type="ChEBI" id="CHEBI:33738"/>
        <dbReference type="ChEBI" id="CHEBI:57844"/>
        <dbReference type="ChEBI" id="CHEBI:59789"/>
        <dbReference type="ChEBI" id="CHEBI:78809"/>
        <dbReference type="ChEBI" id="CHEBI:83100"/>
        <dbReference type="EC" id="2.8.1.8"/>
    </reaction>
</comment>
<comment type="caution">
    <text evidence="10">The sequence shown here is derived from an EMBL/GenBank/DDBJ whole genome shotgun (WGS) entry which is preliminary data.</text>
</comment>
<name>A0A9Q5P0I2_9LACT</name>
<dbReference type="InterPro" id="IPR007197">
    <property type="entry name" value="rSAM"/>
</dbReference>
<evidence type="ECO:0000256" key="8">
    <source>
        <dbReference type="HAMAP-Rule" id="MF_00206"/>
    </source>
</evidence>
<dbReference type="EMBL" id="MKIQ01000028">
    <property type="protein sequence ID" value="OFI46370.1"/>
    <property type="molecule type" value="Genomic_DNA"/>
</dbReference>
<comment type="cofactor">
    <cofactor evidence="8">
        <name>[4Fe-4S] cluster</name>
        <dbReference type="ChEBI" id="CHEBI:49883"/>
    </cofactor>
    <text evidence="8">Binds 2 [4Fe-4S] clusters per subunit. One cluster is coordinated with 3 cysteines and an exchangeable S-adenosyl-L-methionine.</text>
</comment>
<dbReference type="RefSeq" id="WP_070788307.1">
    <property type="nucleotide sequence ID" value="NZ_MKIQ01000028.1"/>
</dbReference>
<dbReference type="PANTHER" id="PTHR10949:SF0">
    <property type="entry name" value="LIPOYL SYNTHASE, MITOCHONDRIAL"/>
    <property type="match status" value="1"/>
</dbReference>
<comment type="function">
    <text evidence="8">Catalyzes the radical-mediated insertion of two sulfur atoms into the C-6 and C-8 positions of the octanoyl moiety bound to the lipoyl domains of lipoate-dependent enzymes, thereby converting the octanoylated domains into lipoylated derivatives.</text>
</comment>
<dbReference type="SFLD" id="SFLDS00029">
    <property type="entry name" value="Radical_SAM"/>
    <property type="match status" value="1"/>
</dbReference>
<comment type="similarity">
    <text evidence="8">Belongs to the radical SAM superfamily. Lipoyl synthase family.</text>
</comment>
<dbReference type="GO" id="GO:0051539">
    <property type="term" value="F:4 iron, 4 sulfur cluster binding"/>
    <property type="evidence" value="ECO:0007669"/>
    <property type="project" value="UniProtKB-UniRule"/>
</dbReference>
<dbReference type="SUPFAM" id="SSF102114">
    <property type="entry name" value="Radical SAM enzymes"/>
    <property type="match status" value="1"/>
</dbReference>
<evidence type="ECO:0000256" key="4">
    <source>
        <dbReference type="ARBA" id="ARBA00022723"/>
    </source>
</evidence>
<dbReference type="NCBIfam" id="NF004019">
    <property type="entry name" value="PRK05481.1"/>
    <property type="match status" value="1"/>
</dbReference>
<dbReference type="PIRSF" id="PIRSF005963">
    <property type="entry name" value="Lipoyl_synth"/>
    <property type="match status" value="1"/>
</dbReference>
<dbReference type="GO" id="GO:0009249">
    <property type="term" value="P:protein lipoylation"/>
    <property type="evidence" value="ECO:0007669"/>
    <property type="project" value="UniProtKB-UniRule"/>
</dbReference>
<dbReference type="GO" id="GO:0005737">
    <property type="term" value="C:cytoplasm"/>
    <property type="evidence" value="ECO:0007669"/>
    <property type="project" value="UniProtKB-SubCell"/>
</dbReference>
<dbReference type="Gene3D" id="3.20.20.70">
    <property type="entry name" value="Aldolase class I"/>
    <property type="match status" value="1"/>
</dbReference>
<gene>
    <name evidence="8" type="primary">lipA</name>
    <name evidence="10" type="ORF">BG262_04970</name>
</gene>
<dbReference type="GO" id="GO:0046872">
    <property type="term" value="F:metal ion binding"/>
    <property type="evidence" value="ECO:0007669"/>
    <property type="project" value="UniProtKB-KW"/>
</dbReference>
<evidence type="ECO:0000256" key="6">
    <source>
        <dbReference type="ARBA" id="ARBA00023014"/>
    </source>
</evidence>
<feature type="binding site" evidence="8">
    <location>
        <position position="269"/>
    </location>
    <ligand>
        <name>[4Fe-4S] cluster</name>
        <dbReference type="ChEBI" id="CHEBI:49883"/>
        <label>1</label>
    </ligand>
</feature>
<organism evidence="10 11">
    <name type="scientific">Floricoccus penangensis</name>
    <dbReference type="NCBI Taxonomy" id="1859475"/>
    <lineage>
        <taxon>Bacteria</taxon>
        <taxon>Bacillati</taxon>
        <taxon>Bacillota</taxon>
        <taxon>Bacilli</taxon>
        <taxon>Lactobacillales</taxon>
        <taxon>Streptococcaceae</taxon>
        <taxon>Floricoccus</taxon>
    </lineage>
</organism>
<evidence type="ECO:0000256" key="7">
    <source>
        <dbReference type="ARBA" id="ARBA00047326"/>
    </source>
</evidence>
<evidence type="ECO:0000313" key="11">
    <source>
        <dbReference type="Proteomes" id="UP000177273"/>
    </source>
</evidence>
<evidence type="ECO:0000259" key="9">
    <source>
        <dbReference type="PROSITE" id="PS51918"/>
    </source>
</evidence>
<dbReference type="NCBIfam" id="TIGR00510">
    <property type="entry name" value="lipA"/>
    <property type="match status" value="1"/>
</dbReference>
<dbReference type="AlphaFoldDB" id="A0A9Q5P0I2"/>
<dbReference type="GO" id="GO:0016992">
    <property type="term" value="F:lipoate synthase activity"/>
    <property type="evidence" value="ECO:0007669"/>
    <property type="project" value="UniProtKB-UniRule"/>
</dbReference>
<feature type="binding site" evidence="8">
    <location>
        <position position="35"/>
    </location>
    <ligand>
        <name>[4Fe-4S] cluster</name>
        <dbReference type="ChEBI" id="CHEBI:49883"/>
        <label>1</label>
    </ligand>
</feature>
<dbReference type="EC" id="2.8.1.8" evidence="8"/>
<comment type="subcellular location">
    <subcellularLocation>
        <location evidence="8">Cytoplasm</location>
    </subcellularLocation>
</comment>
<dbReference type="InterPro" id="IPR006638">
    <property type="entry name" value="Elp3/MiaA/NifB-like_rSAM"/>
</dbReference>
<dbReference type="InterPro" id="IPR013785">
    <property type="entry name" value="Aldolase_TIM"/>
</dbReference>
<dbReference type="OrthoDB" id="9787898at2"/>
<dbReference type="HAMAP" id="MF_00206">
    <property type="entry name" value="Lipoyl_synth"/>
    <property type="match status" value="1"/>
</dbReference>